<reference evidence="1" key="1">
    <citation type="submission" date="2022-02" db="EMBL/GenBank/DDBJ databases">
        <title>Plant Genome Project.</title>
        <authorList>
            <person name="Zhang R.-G."/>
        </authorList>
    </citation>
    <scope>NUCLEOTIDE SEQUENCE</scope>
    <source>
        <strain evidence="1">AT1</strain>
    </source>
</reference>
<evidence type="ECO:0000313" key="2">
    <source>
        <dbReference type="Proteomes" id="UP001062846"/>
    </source>
</evidence>
<sequence>MAIDCLPHGDHGMDQILVNAMVGLSLLGMYRFLVFFKCFISSLSISTASVHTNDNYKLMDCLVLQVIKEITMTVLNISGYMGNVSVSGQVVKKVVISRTKQAIWHVALIVVAEIMKKWRQKALAYERMSTFTMVHHTAPHIPFKHSDEWNAARAQLNGTVHCDYPHWIETLCHDINVHIPHHISPRIPSYNLRAAHQSLRDNWGKYLNEATWNWRLMKTILTVCHVYNKEQNYIPFDDIAPKESYPITFLKKVMPDSA</sequence>
<evidence type="ECO:0000313" key="1">
    <source>
        <dbReference type="EMBL" id="KAI8570374.1"/>
    </source>
</evidence>
<proteinExistence type="predicted"/>
<gene>
    <name evidence="1" type="ORF">RHMOL_Rhmol01G0029000</name>
</gene>
<dbReference type="EMBL" id="CM046388">
    <property type="protein sequence ID" value="KAI8570374.1"/>
    <property type="molecule type" value="Genomic_DNA"/>
</dbReference>
<accession>A0ACC0PZ27</accession>
<dbReference type="Proteomes" id="UP001062846">
    <property type="component" value="Chromosome 1"/>
</dbReference>
<organism evidence="1 2">
    <name type="scientific">Rhododendron molle</name>
    <name type="common">Chinese azalea</name>
    <name type="synonym">Azalea mollis</name>
    <dbReference type="NCBI Taxonomy" id="49168"/>
    <lineage>
        <taxon>Eukaryota</taxon>
        <taxon>Viridiplantae</taxon>
        <taxon>Streptophyta</taxon>
        <taxon>Embryophyta</taxon>
        <taxon>Tracheophyta</taxon>
        <taxon>Spermatophyta</taxon>
        <taxon>Magnoliopsida</taxon>
        <taxon>eudicotyledons</taxon>
        <taxon>Gunneridae</taxon>
        <taxon>Pentapetalae</taxon>
        <taxon>asterids</taxon>
        <taxon>Ericales</taxon>
        <taxon>Ericaceae</taxon>
        <taxon>Ericoideae</taxon>
        <taxon>Rhodoreae</taxon>
        <taxon>Rhododendron</taxon>
    </lineage>
</organism>
<protein>
    <submittedName>
        <fullName evidence="1">Uncharacterized protein</fullName>
    </submittedName>
</protein>
<comment type="caution">
    <text evidence="1">The sequence shown here is derived from an EMBL/GenBank/DDBJ whole genome shotgun (WGS) entry which is preliminary data.</text>
</comment>
<name>A0ACC0PZ27_RHOML</name>
<keyword evidence="2" id="KW-1185">Reference proteome</keyword>